<protein>
    <submittedName>
        <fullName evidence="8">T-kininogen 1-like</fullName>
    </submittedName>
</protein>
<feature type="chain" id="PRO_5042491353" evidence="5">
    <location>
        <begin position="36"/>
        <end position="486"/>
    </location>
</feature>
<evidence type="ECO:0000256" key="5">
    <source>
        <dbReference type="SAM" id="SignalP"/>
    </source>
</evidence>
<dbReference type="SMART" id="SM00043">
    <property type="entry name" value="CY"/>
    <property type="match status" value="2"/>
</dbReference>
<dbReference type="SUPFAM" id="SSF54403">
    <property type="entry name" value="Cystatin/monellin"/>
    <property type="match status" value="2"/>
</dbReference>
<evidence type="ECO:0000313" key="8">
    <source>
        <dbReference type="RefSeq" id="XP_032828283.1"/>
    </source>
</evidence>
<keyword evidence="1 5" id="KW-0732">Signal</keyword>
<keyword evidence="7" id="KW-1185">Reference proteome</keyword>
<sequence>MLPPPRRPRPSSPSPLLLLCCCCCCLFFFGRGGMGAPTAPQAQEELGSRLPVTDAQVRLAAETAVGSFNGASGGHLYRLARVKMAWRKDLPGELKRYHLMFDIKETECEQKGGSRLSECLFKSDNTAMLGVCYGDVDFLPGKEATAVGHPTCQMKKPILEETLVTWGSGCSGCAVPVSREEAQVAVDAALRVFNSANAQHKQFALKSVDRATKEVVVGLRFHVEFSVQETSCSSNGSSGQRGRCSLEALGVATLGKCRAEVAFGVGESEGRVRGFPACQLTSPVHESVPAASAPCTGCPVPIHHDDPAAWLVIRTALPVLNATAANASLPPLAPAVVLSAERHTAVGDVTHVRFTVLQGRCETPQDSVKPTCEFSTGEHLTSGICTVQQKRNAQHRLSQIAIACNVSRDNETQLISRSEAVSTTSTEGASTGGSGSSPGGGDAVAADRNGKITEHLGLDVTDISHVLSPAPSDPTLTDFDLLDALG</sequence>
<feature type="domain" description="Cystatin" evidence="6">
    <location>
        <begin position="169"/>
        <end position="279"/>
    </location>
</feature>
<organism evidence="7 8">
    <name type="scientific">Petromyzon marinus</name>
    <name type="common">Sea lamprey</name>
    <dbReference type="NCBI Taxonomy" id="7757"/>
    <lineage>
        <taxon>Eukaryota</taxon>
        <taxon>Metazoa</taxon>
        <taxon>Chordata</taxon>
        <taxon>Craniata</taxon>
        <taxon>Vertebrata</taxon>
        <taxon>Cyclostomata</taxon>
        <taxon>Hyperoartia</taxon>
        <taxon>Petromyzontiformes</taxon>
        <taxon>Petromyzontidae</taxon>
        <taxon>Petromyzon</taxon>
    </lineage>
</organism>
<evidence type="ECO:0000256" key="3">
    <source>
        <dbReference type="ARBA" id="ARBA00023180"/>
    </source>
</evidence>
<evidence type="ECO:0000256" key="1">
    <source>
        <dbReference type="ARBA" id="ARBA00022729"/>
    </source>
</evidence>
<dbReference type="Proteomes" id="UP001318040">
    <property type="component" value="Chromosome 48"/>
</dbReference>
<dbReference type="GO" id="GO:0004869">
    <property type="term" value="F:cysteine-type endopeptidase inhibitor activity"/>
    <property type="evidence" value="ECO:0007669"/>
    <property type="project" value="InterPro"/>
</dbReference>
<dbReference type="InterPro" id="IPR000010">
    <property type="entry name" value="Cystatin_dom"/>
</dbReference>
<gene>
    <name evidence="8" type="primary">LOC116952767</name>
</gene>
<accession>A0AAJ7U1V5</accession>
<feature type="signal peptide" evidence="5">
    <location>
        <begin position="1"/>
        <end position="35"/>
    </location>
</feature>
<keyword evidence="2" id="KW-1015">Disulfide bond</keyword>
<dbReference type="PANTHER" id="PTHR13814:SF16">
    <property type="entry name" value="CYSTATIN"/>
    <property type="match status" value="1"/>
</dbReference>
<dbReference type="Pfam" id="PF00031">
    <property type="entry name" value="Cystatin"/>
    <property type="match status" value="1"/>
</dbReference>
<dbReference type="GO" id="GO:0005576">
    <property type="term" value="C:extracellular region"/>
    <property type="evidence" value="ECO:0007669"/>
    <property type="project" value="TreeGrafter"/>
</dbReference>
<dbReference type="AlphaFoldDB" id="A0AAJ7U1V5"/>
<evidence type="ECO:0000256" key="2">
    <source>
        <dbReference type="ARBA" id="ARBA00023157"/>
    </source>
</evidence>
<dbReference type="RefSeq" id="XP_032828283.1">
    <property type="nucleotide sequence ID" value="XM_032972392.1"/>
</dbReference>
<feature type="domain" description="Cystatin" evidence="6">
    <location>
        <begin position="44"/>
        <end position="153"/>
    </location>
</feature>
<name>A0AAJ7U1V5_PETMA</name>
<feature type="region of interest" description="Disordered" evidence="4">
    <location>
        <begin position="417"/>
        <end position="446"/>
    </location>
</feature>
<dbReference type="Gene3D" id="3.10.450.10">
    <property type="match status" value="2"/>
</dbReference>
<dbReference type="GeneID" id="116952767"/>
<evidence type="ECO:0000259" key="6">
    <source>
        <dbReference type="SMART" id="SM00043"/>
    </source>
</evidence>
<reference evidence="8" key="1">
    <citation type="submission" date="2025-08" db="UniProtKB">
        <authorList>
            <consortium name="RefSeq"/>
        </authorList>
    </citation>
    <scope>IDENTIFICATION</scope>
    <source>
        <tissue evidence="8">Sperm</tissue>
    </source>
</reference>
<dbReference type="InterPro" id="IPR050735">
    <property type="entry name" value="Kininogen_Fetuin_HRG"/>
</dbReference>
<dbReference type="InterPro" id="IPR046350">
    <property type="entry name" value="Cystatin_sf"/>
</dbReference>
<dbReference type="KEGG" id="pmrn:116952767"/>
<feature type="compositionally biased region" description="Low complexity" evidence="4">
    <location>
        <begin position="418"/>
        <end position="429"/>
    </location>
</feature>
<feature type="compositionally biased region" description="Gly residues" evidence="4">
    <location>
        <begin position="430"/>
        <end position="442"/>
    </location>
</feature>
<evidence type="ECO:0000313" key="7">
    <source>
        <dbReference type="Proteomes" id="UP001318040"/>
    </source>
</evidence>
<evidence type="ECO:0000256" key="4">
    <source>
        <dbReference type="SAM" id="MobiDB-lite"/>
    </source>
</evidence>
<dbReference type="CDD" id="cd00042">
    <property type="entry name" value="CY"/>
    <property type="match status" value="1"/>
</dbReference>
<keyword evidence="3" id="KW-0325">Glycoprotein</keyword>
<proteinExistence type="predicted"/>
<dbReference type="PANTHER" id="PTHR13814">
    <property type="entry name" value="FETUIN"/>
    <property type="match status" value="1"/>
</dbReference>